<feature type="compositionally biased region" description="Basic and acidic residues" evidence="1">
    <location>
        <begin position="48"/>
        <end position="59"/>
    </location>
</feature>
<reference evidence="3" key="1">
    <citation type="submission" date="2022-11" db="UniProtKB">
        <authorList>
            <consortium name="WormBaseParasite"/>
        </authorList>
    </citation>
    <scope>IDENTIFICATION</scope>
</reference>
<proteinExistence type="predicted"/>
<dbReference type="Proteomes" id="UP000887565">
    <property type="component" value="Unplaced"/>
</dbReference>
<evidence type="ECO:0000313" key="2">
    <source>
        <dbReference type="Proteomes" id="UP000887565"/>
    </source>
</evidence>
<evidence type="ECO:0000256" key="1">
    <source>
        <dbReference type="SAM" id="MobiDB-lite"/>
    </source>
</evidence>
<feature type="region of interest" description="Disordered" evidence="1">
    <location>
        <begin position="1"/>
        <end position="65"/>
    </location>
</feature>
<sequence length="100" mass="11777">MLLEQLIQRYDRDYEERKSRQRPEEMVSLNRQQSPRHQPQNREPYANRYDRSTSRDRTRTTQPTGLWCDAHLQVFGAMPTNPAPTTPKIASSSSDKMLNN</sequence>
<feature type="compositionally biased region" description="Basic and acidic residues" evidence="1">
    <location>
        <begin position="9"/>
        <end position="25"/>
    </location>
</feature>
<feature type="compositionally biased region" description="Polar residues" evidence="1">
    <location>
        <begin position="29"/>
        <end position="38"/>
    </location>
</feature>
<feature type="region of interest" description="Disordered" evidence="1">
    <location>
        <begin position="77"/>
        <end position="100"/>
    </location>
</feature>
<accession>A0A915L3F1</accession>
<protein>
    <submittedName>
        <fullName evidence="3">Uncharacterized protein</fullName>
    </submittedName>
</protein>
<keyword evidence="2" id="KW-1185">Reference proteome</keyword>
<dbReference type="AlphaFoldDB" id="A0A915L3F1"/>
<evidence type="ECO:0000313" key="3">
    <source>
        <dbReference type="WBParaSite" id="nRc.2.0.1.t45022-RA"/>
    </source>
</evidence>
<name>A0A915L3F1_ROMCU</name>
<dbReference type="WBParaSite" id="nRc.2.0.1.t45022-RA">
    <property type="protein sequence ID" value="nRc.2.0.1.t45022-RA"/>
    <property type="gene ID" value="nRc.2.0.1.g45022"/>
</dbReference>
<feature type="compositionally biased region" description="Polar residues" evidence="1">
    <location>
        <begin position="88"/>
        <end position="100"/>
    </location>
</feature>
<organism evidence="2 3">
    <name type="scientific">Romanomermis culicivorax</name>
    <name type="common">Nematode worm</name>
    <dbReference type="NCBI Taxonomy" id="13658"/>
    <lineage>
        <taxon>Eukaryota</taxon>
        <taxon>Metazoa</taxon>
        <taxon>Ecdysozoa</taxon>
        <taxon>Nematoda</taxon>
        <taxon>Enoplea</taxon>
        <taxon>Dorylaimia</taxon>
        <taxon>Mermithida</taxon>
        <taxon>Mermithoidea</taxon>
        <taxon>Mermithidae</taxon>
        <taxon>Romanomermis</taxon>
    </lineage>
</organism>